<dbReference type="InParanoid" id="A0A6I9QQ33"/>
<dbReference type="KEGG" id="egu:105039144"/>
<protein>
    <submittedName>
        <fullName evidence="3">Uncharacterized protein LOC105039144</fullName>
    </submittedName>
</protein>
<gene>
    <name evidence="3" type="primary">LOC105039144</name>
</gene>
<evidence type="ECO:0000313" key="3">
    <source>
        <dbReference type="RefSeq" id="XP_010913467.1"/>
    </source>
</evidence>
<evidence type="ECO:0000313" key="2">
    <source>
        <dbReference type="Proteomes" id="UP000504607"/>
    </source>
</evidence>
<dbReference type="RefSeq" id="XP_010913467.1">
    <property type="nucleotide sequence ID" value="XM_010915165.3"/>
</dbReference>
<organism evidence="2 3">
    <name type="scientific">Elaeis guineensis var. tenera</name>
    <name type="common">Oil palm</name>
    <dbReference type="NCBI Taxonomy" id="51953"/>
    <lineage>
        <taxon>Eukaryota</taxon>
        <taxon>Viridiplantae</taxon>
        <taxon>Streptophyta</taxon>
        <taxon>Embryophyta</taxon>
        <taxon>Tracheophyta</taxon>
        <taxon>Spermatophyta</taxon>
        <taxon>Magnoliopsida</taxon>
        <taxon>Liliopsida</taxon>
        <taxon>Arecaceae</taxon>
        <taxon>Arecoideae</taxon>
        <taxon>Cocoseae</taxon>
        <taxon>Elaeidinae</taxon>
        <taxon>Elaeis</taxon>
    </lineage>
</organism>
<dbReference type="GeneID" id="105039144"/>
<dbReference type="AlphaFoldDB" id="A0A6I9QQ33"/>
<keyword evidence="2" id="KW-1185">Reference proteome</keyword>
<evidence type="ECO:0000256" key="1">
    <source>
        <dbReference type="SAM" id="MobiDB-lite"/>
    </source>
</evidence>
<feature type="region of interest" description="Disordered" evidence="1">
    <location>
        <begin position="69"/>
        <end position="104"/>
    </location>
</feature>
<dbReference type="Proteomes" id="UP000504607">
    <property type="component" value="Chromosome 1"/>
</dbReference>
<name>A0A6I9QQ33_ELAGV</name>
<sequence length="156" mass="16527">MEVLLETPPQVLGVDRLSKGYIADISAAFEHKWEGEVVGQQANEEHFVEKLEGILRCAIKRVAPNEGIEEEGGTVRSMAEEEEGNTKIAGAGVHGGDPRSEDGIGLEASEGDVGMELAAEVEELGVQVLQRGGTWGLERRPVVVDVTASGAGYCIG</sequence>
<proteinExistence type="predicted"/>
<reference evidence="3" key="1">
    <citation type="submission" date="2025-08" db="UniProtKB">
        <authorList>
            <consortium name="RefSeq"/>
        </authorList>
    </citation>
    <scope>IDENTIFICATION</scope>
</reference>
<accession>A0A6I9QQ33</accession>